<evidence type="ECO:0000256" key="1">
    <source>
        <dbReference type="ARBA" id="ARBA00010875"/>
    </source>
</evidence>
<dbReference type="Pfam" id="PF02130">
    <property type="entry name" value="YbeY"/>
    <property type="match status" value="1"/>
</dbReference>
<dbReference type="GO" id="GO:0008270">
    <property type="term" value="F:zinc ion binding"/>
    <property type="evidence" value="ECO:0007669"/>
    <property type="project" value="UniProtKB-UniRule"/>
</dbReference>
<evidence type="ECO:0000313" key="8">
    <source>
        <dbReference type="EMBL" id="OJH15835.1"/>
    </source>
</evidence>
<dbReference type="InterPro" id="IPR020549">
    <property type="entry name" value="YbeY_CS"/>
</dbReference>
<keyword evidence="7" id="KW-0690">Ribosome biogenesis</keyword>
<dbReference type="AlphaFoldDB" id="A0A1L8ZDM2"/>
<keyword evidence="5 7" id="KW-0378">Hydrolase</keyword>
<comment type="function">
    <text evidence="7">Single strand-specific metallo-endoribonuclease involved in late-stage 70S ribosome quality control and in maturation of the 3' terminus of the 16S rRNA.</text>
</comment>
<dbReference type="NCBIfam" id="TIGR00043">
    <property type="entry name" value="rRNA maturation RNase YbeY"/>
    <property type="match status" value="1"/>
</dbReference>
<reference evidence="8" key="1">
    <citation type="journal article" date="2015" name="Microbiology">
        <title>Similarities in murine infection and immune response to Borrelia bissettii and Borrelia burgdorferi sensu stricto.</title>
        <authorList>
            <person name="Leydet B.F.Jr."/>
            <person name="Liang F.T."/>
        </authorList>
    </citation>
    <scope>NUCLEOTIDE SEQUENCE [LARGE SCALE GENOMIC DNA]</scope>
    <source>
        <strain evidence="8">CO275</strain>
    </source>
</reference>
<keyword evidence="7" id="KW-0963">Cytoplasm</keyword>
<dbReference type="GO" id="GO:0005737">
    <property type="term" value="C:cytoplasm"/>
    <property type="evidence" value="ECO:0007669"/>
    <property type="project" value="UniProtKB-SubCell"/>
</dbReference>
<keyword evidence="3 7" id="KW-0479">Metal-binding</keyword>
<dbReference type="InterPro" id="IPR023091">
    <property type="entry name" value="MetalPrtase_cat_dom_sf_prd"/>
</dbReference>
<dbReference type="GO" id="GO:0004521">
    <property type="term" value="F:RNA endonuclease activity"/>
    <property type="evidence" value="ECO:0007669"/>
    <property type="project" value="UniProtKB-UniRule"/>
</dbReference>
<dbReference type="InterPro" id="IPR002036">
    <property type="entry name" value="YbeY"/>
</dbReference>
<dbReference type="RefSeq" id="WP_014023318.1">
    <property type="nucleotide sequence ID" value="NZ_CP124109.1"/>
</dbReference>
<comment type="subcellular location">
    <subcellularLocation>
        <location evidence="7">Cytoplasm</location>
    </subcellularLocation>
</comment>
<evidence type="ECO:0000256" key="4">
    <source>
        <dbReference type="ARBA" id="ARBA00022759"/>
    </source>
</evidence>
<gene>
    <name evidence="7" type="primary">ybeY</name>
    <name evidence="8" type="ORF">ER70_00415</name>
</gene>
<keyword evidence="7" id="KW-0698">rRNA processing</keyword>
<evidence type="ECO:0000256" key="3">
    <source>
        <dbReference type="ARBA" id="ARBA00022723"/>
    </source>
</evidence>
<comment type="similarity">
    <text evidence="1 7">Belongs to the endoribonuclease YbeY family.</text>
</comment>
<organism evidence="8">
    <name type="scientific">Borrelia bissettiae</name>
    <name type="common">Borreliella bissettiae</name>
    <dbReference type="NCBI Taxonomy" id="64897"/>
    <lineage>
        <taxon>Bacteria</taxon>
        <taxon>Pseudomonadati</taxon>
        <taxon>Spirochaetota</taxon>
        <taxon>Spirochaetia</taxon>
        <taxon>Spirochaetales</taxon>
        <taxon>Borreliaceae</taxon>
        <taxon>Borreliella</taxon>
    </lineage>
</organism>
<proteinExistence type="inferred from homology"/>
<dbReference type="PROSITE" id="PS01306">
    <property type="entry name" value="UPF0054"/>
    <property type="match status" value="1"/>
</dbReference>
<dbReference type="GO" id="GO:0006364">
    <property type="term" value="P:rRNA processing"/>
    <property type="evidence" value="ECO:0007669"/>
    <property type="project" value="UniProtKB-UniRule"/>
</dbReference>
<accession>A0A1L8ZDM2</accession>
<dbReference type="PANTHER" id="PTHR46986:SF1">
    <property type="entry name" value="ENDORIBONUCLEASE YBEY, CHLOROPLASTIC"/>
    <property type="match status" value="1"/>
</dbReference>
<dbReference type="GO" id="GO:0004222">
    <property type="term" value="F:metalloendopeptidase activity"/>
    <property type="evidence" value="ECO:0007669"/>
    <property type="project" value="InterPro"/>
</dbReference>
<feature type="binding site" evidence="7">
    <location>
        <position position="124"/>
    </location>
    <ligand>
        <name>Zn(2+)</name>
        <dbReference type="ChEBI" id="CHEBI:29105"/>
        <note>catalytic</note>
    </ligand>
</feature>
<dbReference type="Gene3D" id="3.40.390.30">
    <property type="entry name" value="Metalloproteases ('zincins'), catalytic domain"/>
    <property type="match status" value="1"/>
</dbReference>
<comment type="caution">
    <text evidence="8">The sequence shown here is derived from an EMBL/GenBank/DDBJ whole genome shotgun (WGS) entry which is preliminary data.</text>
</comment>
<feature type="binding site" evidence="7">
    <location>
        <position position="120"/>
    </location>
    <ligand>
        <name>Zn(2+)</name>
        <dbReference type="ChEBI" id="CHEBI:29105"/>
        <note>catalytic</note>
    </ligand>
</feature>
<comment type="cofactor">
    <cofactor evidence="7">
        <name>Zn(2+)</name>
        <dbReference type="ChEBI" id="CHEBI:29105"/>
    </cofactor>
    <text evidence="7">Binds 1 zinc ion.</text>
</comment>
<evidence type="ECO:0000256" key="2">
    <source>
        <dbReference type="ARBA" id="ARBA00022722"/>
    </source>
</evidence>
<name>A0A1L8ZDM2_BORBI</name>
<evidence type="ECO:0000256" key="5">
    <source>
        <dbReference type="ARBA" id="ARBA00022801"/>
    </source>
</evidence>
<reference evidence="8" key="2">
    <citation type="submission" date="2015-07" db="EMBL/GenBank/DDBJ databases">
        <authorList>
            <person name="Noorani M."/>
        </authorList>
    </citation>
    <scope>NUCLEOTIDE SEQUENCE</scope>
    <source>
        <strain evidence="8">CO275</strain>
    </source>
</reference>
<dbReference type="OrthoDB" id="9807740at2"/>
<keyword evidence="2 7" id="KW-0540">Nuclease</keyword>
<dbReference type="PANTHER" id="PTHR46986">
    <property type="entry name" value="ENDORIBONUCLEASE YBEY, CHLOROPLASTIC"/>
    <property type="match status" value="1"/>
</dbReference>
<dbReference type="EMBL" id="JNBW01000022">
    <property type="protein sequence ID" value="OJH15835.1"/>
    <property type="molecule type" value="Genomic_DNA"/>
</dbReference>
<dbReference type="HAMAP" id="MF_00009">
    <property type="entry name" value="Endoribonucl_YbeY"/>
    <property type="match status" value="1"/>
</dbReference>
<sequence length="155" mass="18327">MSKSDLNLLVKNIKFEHLSVFYDFIVSVLNALSIVDFELSVILCDNVYIQELNKKFRNKNEPTDVLSFNYNEHNELNEDLVDGINYKIQGDLVISFEYLKFSAQEFNVEIYEELQRVTIHGILHLMGYKHETNDFQKEGMLILQENILRENKRVF</sequence>
<protein>
    <recommendedName>
        <fullName evidence="7">Endoribonuclease YbeY</fullName>
        <ecNumber evidence="7">3.1.-.-</ecNumber>
    </recommendedName>
</protein>
<feature type="binding site" evidence="7">
    <location>
        <position position="130"/>
    </location>
    <ligand>
        <name>Zn(2+)</name>
        <dbReference type="ChEBI" id="CHEBI:29105"/>
        <note>catalytic</note>
    </ligand>
</feature>
<dbReference type="EC" id="3.1.-.-" evidence="7"/>
<keyword evidence="6 7" id="KW-0862">Zinc</keyword>
<dbReference type="SUPFAM" id="SSF55486">
    <property type="entry name" value="Metalloproteases ('zincins'), catalytic domain"/>
    <property type="match status" value="1"/>
</dbReference>
<evidence type="ECO:0000256" key="6">
    <source>
        <dbReference type="ARBA" id="ARBA00022833"/>
    </source>
</evidence>
<evidence type="ECO:0000256" key="7">
    <source>
        <dbReference type="HAMAP-Rule" id="MF_00009"/>
    </source>
</evidence>
<keyword evidence="4 7" id="KW-0255">Endonuclease</keyword>